<evidence type="ECO:0000313" key="5">
    <source>
        <dbReference type="EMBL" id="CAH3143297.1"/>
    </source>
</evidence>
<dbReference type="Gene3D" id="3.80.10.10">
    <property type="entry name" value="Ribonuclease Inhibitor"/>
    <property type="match status" value="1"/>
</dbReference>
<dbReference type="PANTHER" id="PTHR24373:SF370">
    <property type="entry name" value="FISH-LIPS, ISOFORM E"/>
    <property type="match status" value="1"/>
</dbReference>
<evidence type="ECO:0000256" key="1">
    <source>
        <dbReference type="ARBA" id="ARBA00022614"/>
    </source>
</evidence>
<dbReference type="InterPro" id="IPR032675">
    <property type="entry name" value="LRR_dom_sf"/>
</dbReference>
<sequence>MFTGPIQVILVLWFVAPCESDVCSQKICQCTKFGRTRLIVKCRVHGYISTRIPNNTVELYLSRCSLGSITEDIFRNLAVLKKLDLSNNSLRYIPQNTFRNMKKLEIM</sequence>
<dbReference type="InterPro" id="IPR050328">
    <property type="entry name" value="Dev_Immune_Receptor"/>
</dbReference>
<dbReference type="SUPFAM" id="SSF52058">
    <property type="entry name" value="L domain-like"/>
    <property type="match status" value="1"/>
</dbReference>
<keyword evidence="6" id="KW-1185">Reference proteome</keyword>
<dbReference type="AlphaFoldDB" id="A0AAU9XE02"/>
<dbReference type="SMART" id="SM00369">
    <property type="entry name" value="LRR_TYP"/>
    <property type="match status" value="2"/>
</dbReference>
<reference evidence="5 6" key="1">
    <citation type="submission" date="2022-05" db="EMBL/GenBank/DDBJ databases">
        <authorList>
            <consortium name="Genoscope - CEA"/>
            <person name="William W."/>
        </authorList>
    </citation>
    <scope>NUCLEOTIDE SEQUENCE [LARGE SCALE GENOMIC DNA]</scope>
</reference>
<dbReference type="GO" id="GO:0031012">
    <property type="term" value="C:extracellular matrix"/>
    <property type="evidence" value="ECO:0007669"/>
    <property type="project" value="TreeGrafter"/>
</dbReference>
<dbReference type="PANTHER" id="PTHR24373">
    <property type="entry name" value="SLIT RELATED LEUCINE-RICH REPEAT NEURONAL PROTEIN"/>
    <property type="match status" value="1"/>
</dbReference>
<keyword evidence="1" id="KW-0433">Leucine-rich repeat</keyword>
<dbReference type="InterPro" id="IPR003591">
    <property type="entry name" value="Leu-rich_rpt_typical-subtyp"/>
</dbReference>
<comment type="caution">
    <text evidence="5">The sequence shown here is derived from an EMBL/GenBank/DDBJ whole genome shotgun (WGS) entry which is preliminary data.</text>
</comment>
<dbReference type="Pfam" id="PF13855">
    <property type="entry name" value="LRR_8"/>
    <property type="match status" value="1"/>
</dbReference>
<accession>A0AAU9XE02</accession>
<dbReference type="EMBL" id="CALNXJ010000037">
    <property type="protein sequence ID" value="CAH3143297.1"/>
    <property type="molecule type" value="Genomic_DNA"/>
</dbReference>
<feature type="signal peptide" evidence="4">
    <location>
        <begin position="1"/>
        <end position="20"/>
    </location>
</feature>
<feature type="chain" id="PRO_5043953449" evidence="4">
    <location>
        <begin position="21"/>
        <end position="107"/>
    </location>
</feature>
<evidence type="ECO:0000313" key="6">
    <source>
        <dbReference type="Proteomes" id="UP001159428"/>
    </source>
</evidence>
<dbReference type="GO" id="GO:0005615">
    <property type="term" value="C:extracellular space"/>
    <property type="evidence" value="ECO:0007669"/>
    <property type="project" value="TreeGrafter"/>
</dbReference>
<protein>
    <submittedName>
        <fullName evidence="5">Uncharacterized protein</fullName>
    </submittedName>
</protein>
<dbReference type="Proteomes" id="UP001159428">
    <property type="component" value="Unassembled WGS sequence"/>
</dbReference>
<evidence type="ECO:0000256" key="3">
    <source>
        <dbReference type="ARBA" id="ARBA00022737"/>
    </source>
</evidence>
<organism evidence="5 6">
    <name type="scientific">Pocillopora meandrina</name>
    <dbReference type="NCBI Taxonomy" id="46732"/>
    <lineage>
        <taxon>Eukaryota</taxon>
        <taxon>Metazoa</taxon>
        <taxon>Cnidaria</taxon>
        <taxon>Anthozoa</taxon>
        <taxon>Hexacorallia</taxon>
        <taxon>Scleractinia</taxon>
        <taxon>Astrocoeniina</taxon>
        <taxon>Pocilloporidae</taxon>
        <taxon>Pocillopora</taxon>
    </lineage>
</organism>
<name>A0AAU9XE02_9CNID</name>
<dbReference type="InterPro" id="IPR001611">
    <property type="entry name" value="Leu-rich_rpt"/>
</dbReference>
<proteinExistence type="predicted"/>
<gene>
    <name evidence="5" type="ORF">PMEA_00020539</name>
</gene>
<evidence type="ECO:0000256" key="2">
    <source>
        <dbReference type="ARBA" id="ARBA00022729"/>
    </source>
</evidence>
<keyword evidence="3" id="KW-0677">Repeat</keyword>
<dbReference type="PROSITE" id="PS51450">
    <property type="entry name" value="LRR"/>
    <property type="match status" value="1"/>
</dbReference>
<evidence type="ECO:0000256" key="4">
    <source>
        <dbReference type="SAM" id="SignalP"/>
    </source>
</evidence>
<keyword evidence="2 4" id="KW-0732">Signal</keyword>